<evidence type="ECO:0000256" key="3">
    <source>
        <dbReference type="ARBA" id="ARBA00022833"/>
    </source>
</evidence>
<dbReference type="PROSITE" id="PS50016">
    <property type="entry name" value="ZF_PHD_2"/>
    <property type="match status" value="1"/>
</dbReference>
<evidence type="ECO:0000259" key="6">
    <source>
        <dbReference type="PROSITE" id="PS50016"/>
    </source>
</evidence>
<evidence type="ECO:0000256" key="5">
    <source>
        <dbReference type="SAM" id="MobiDB-lite"/>
    </source>
</evidence>
<feature type="region of interest" description="Disordered" evidence="5">
    <location>
        <begin position="260"/>
        <end position="281"/>
    </location>
</feature>
<reference evidence="7 8" key="1">
    <citation type="submission" date="2024-08" db="EMBL/GenBank/DDBJ databases">
        <title>Gnathostoma spinigerum genome.</title>
        <authorList>
            <person name="Gonzalez-Bertolin B."/>
            <person name="Monzon S."/>
            <person name="Zaballos A."/>
            <person name="Jimenez P."/>
            <person name="Dekumyoy P."/>
            <person name="Varona S."/>
            <person name="Cuesta I."/>
            <person name="Sumanam S."/>
            <person name="Adisakwattana P."/>
            <person name="Gasser R.B."/>
            <person name="Hernandez-Gonzalez A."/>
            <person name="Young N.D."/>
            <person name="Perteguer M.J."/>
        </authorList>
    </citation>
    <scope>NUCLEOTIDE SEQUENCE [LARGE SCALE GENOMIC DNA]</scope>
    <source>
        <strain evidence="7">AL3</strain>
        <tissue evidence="7">Liver</tissue>
    </source>
</reference>
<gene>
    <name evidence="7" type="ORF">AB6A40_005296</name>
</gene>
<evidence type="ECO:0000313" key="8">
    <source>
        <dbReference type="Proteomes" id="UP001608902"/>
    </source>
</evidence>
<feature type="domain" description="PHD-type" evidence="6">
    <location>
        <begin position="487"/>
        <end position="548"/>
    </location>
</feature>
<dbReference type="InterPro" id="IPR013083">
    <property type="entry name" value="Znf_RING/FYVE/PHD"/>
</dbReference>
<feature type="region of interest" description="Disordered" evidence="5">
    <location>
        <begin position="1"/>
        <end position="38"/>
    </location>
</feature>
<keyword evidence="2 4" id="KW-0863">Zinc-finger</keyword>
<keyword evidence="3" id="KW-0862">Zinc</keyword>
<feature type="compositionally biased region" description="Polar residues" evidence="5">
    <location>
        <begin position="28"/>
        <end position="38"/>
    </location>
</feature>
<sequence>MATTVVLQANDLHNSDQPSHDIGKGQSPLLQSFSPHQSLNSNLAGQLSVEATPSATYTTNFPHTNFSNQPSRSIYQNLTPEPAHDDQASFPDPASNPGSSCPSLAASAPLDIIYIRDPFYEPPRKRPPNTQPPPSYVNTGNPMYSGGQLVLPRNLRVPYPEYAYEAVALANKAYFAQVRPRMIPYPPQMTNVTSYPRHMMVNNSISPAYQPQLQPSSVPVSMPSYPVHQVRQLNGQKLPVMQQPSMSSYPYYSPVSSTVSNTSKKTTSNASHRKYKQNAKAALTDERIPPKNVRMSDYNSVSVSNPYEHMGEPVNPCTSSVANFGAPTPNSVTSAPSAASALTFMDEKSPNYAKPADKGYPFESYDAGLGISTGNDALTSTVYPGGERISTSQTSSSIVPSSETGALLTNAKYSQPNCMMNDVKRDTGGRSSAIESDLKVSHFQPSSSTLSKIPNGIQPTDESPYSVQNGDIMRSPVLLRQTGSLVSQQCALCKDEINAERLGIQCTGNNQGCLQYYHQECSQLLPESFSAILNEPRAAWICNQCVAQQPSIAYS</sequence>
<feature type="compositionally biased region" description="Polar residues" evidence="5">
    <location>
        <begin position="1"/>
        <end position="17"/>
    </location>
</feature>
<accession>A0ABD6EPI4</accession>
<dbReference type="InterPro" id="IPR011011">
    <property type="entry name" value="Znf_FYVE_PHD"/>
</dbReference>
<name>A0ABD6EPI4_9BILA</name>
<evidence type="ECO:0000313" key="7">
    <source>
        <dbReference type="EMBL" id="MFH4978587.1"/>
    </source>
</evidence>
<proteinExistence type="predicted"/>
<keyword evidence="8" id="KW-1185">Reference proteome</keyword>
<keyword evidence="1" id="KW-0479">Metal-binding</keyword>
<protein>
    <recommendedName>
        <fullName evidence="6">PHD-type domain-containing protein</fullName>
    </recommendedName>
</protein>
<dbReference type="GO" id="GO:0008270">
    <property type="term" value="F:zinc ion binding"/>
    <property type="evidence" value="ECO:0007669"/>
    <property type="project" value="UniProtKB-KW"/>
</dbReference>
<evidence type="ECO:0000256" key="2">
    <source>
        <dbReference type="ARBA" id="ARBA00022771"/>
    </source>
</evidence>
<dbReference type="SUPFAM" id="SSF57903">
    <property type="entry name" value="FYVE/PHD zinc finger"/>
    <property type="match status" value="1"/>
</dbReference>
<organism evidence="7 8">
    <name type="scientific">Gnathostoma spinigerum</name>
    <dbReference type="NCBI Taxonomy" id="75299"/>
    <lineage>
        <taxon>Eukaryota</taxon>
        <taxon>Metazoa</taxon>
        <taxon>Ecdysozoa</taxon>
        <taxon>Nematoda</taxon>
        <taxon>Chromadorea</taxon>
        <taxon>Rhabditida</taxon>
        <taxon>Spirurina</taxon>
        <taxon>Gnathostomatomorpha</taxon>
        <taxon>Gnathostomatoidea</taxon>
        <taxon>Gnathostomatidae</taxon>
        <taxon>Gnathostoma</taxon>
    </lineage>
</organism>
<evidence type="ECO:0000256" key="1">
    <source>
        <dbReference type="ARBA" id="ARBA00022723"/>
    </source>
</evidence>
<dbReference type="InterPro" id="IPR019787">
    <property type="entry name" value="Znf_PHD-finger"/>
</dbReference>
<dbReference type="Proteomes" id="UP001608902">
    <property type="component" value="Unassembled WGS sequence"/>
</dbReference>
<dbReference type="AlphaFoldDB" id="A0ABD6EPI4"/>
<feature type="region of interest" description="Disordered" evidence="5">
    <location>
        <begin position="60"/>
        <end position="102"/>
    </location>
</feature>
<dbReference type="EMBL" id="JBGFUD010003322">
    <property type="protein sequence ID" value="MFH4978587.1"/>
    <property type="molecule type" value="Genomic_DNA"/>
</dbReference>
<feature type="compositionally biased region" description="Low complexity" evidence="5">
    <location>
        <begin position="260"/>
        <end position="269"/>
    </location>
</feature>
<dbReference type="Gene3D" id="3.30.40.10">
    <property type="entry name" value="Zinc/RING finger domain, C3HC4 (zinc finger)"/>
    <property type="match status" value="1"/>
</dbReference>
<comment type="caution">
    <text evidence="7">The sequence shown here is derived from an EMBL/GenBank/DDBJ whole genome shotgun (WGS) entry which is preliminary data.</text>
</comment>
<evidence type="ECO:0000256" key="4">
    <source>
        <dbReference type="PROSITE-ProRule" id="PRU00146"/>
    </source>
</evidence>
<feature type="compositionally biased region" description="Polar residues" evidence="5">
    <location>
        <begin position="60"/>
        <end position="79"/>
    </location>
</feature>